<feature type="region of interest" description="Disordered" evidence="1">
    <location>
        <begin position="500"/>
        <end position="533"/>
    </location>
</feature>
<name>A0ABP4XJ53_9MICO</name>
<feature type="domain" description="Amine oxidase" evidence="2">
    <location>
        <begin position="41"/>
        <end position="326"/>
    </location>
</feature>
<gene>
    <name evidence="3" type="primary">hemG</name>
    <name evidence="3" type="ORF">GCM10009768_08600</name>
</gene>
<feature type="compositionally biased region" description="Polar residues" evidence="1">
    <location>
        <begin position="519"/>
        <end position="533"/>
    </location>
</feature>
<dbReference type="Proteomes" id="UP001500851">
    <property type="component" value="Unassembled WGS sequence"/>
</dbReference>
<dbReference type="EMBL" id="BAAAOB010000001">
    <property type="protein sequence ID" value="GAA1781926.1"/>
    <property type="molecule type" value="Genomic_DNA"/>
</dbReference>
<protein>
    <submittedName>
        <fullName evidence="3">Protoporphyrinogen oxidase</fullName>
    </submittedName>
</protein>
<dbReference type="Pfam" id="PF01593">
    <property type="entry name" value="Amino_oxidase"/>
    <property type="match status" value="1"/>
</dbReference>
<organism evidence="3 4">
    <name type="scientific">Leucobacter iarius</name>
    <dbReference type="NCBI Taxonomy" id="333963"/>
    <lineage>
        <taxon>Bacteria</taxon>
        <taxon>Bacillati</taxon>
        <taxon>Actinomycetota</taxon>
        <taxon>Actinomycetes</taxon>
        <taxon>Micrococcales</taxon>
        <taxon>Microbacteriaceae</taxon>
        <taxon>Leucobacter</taxon>
    </lineage>
</organism>
<dbReference type="SUPFAM" id="SSF54373">
    <property type="entry name" value="FAD-linked reductases, C-terminal domain"/>
    <property type="match status" value="1"/>
</dbReference>
<dbReference type="SUPFAM" id="SSF51905">
    <property type="entry name" value="FAD/NAD(P)-binding domain"/>
    <property type="match status" value="1"/>
</dbReference>
<evidence type="ECO:0000313" key="4">
    <source>
        <dbReference type="Proteomes" id="UP001500851"/>
    </source>
</evidence>
<proteinExistence type="predicted"/>
<evidence type="ECO:0000259" key="2">
    <source>
        <dbReference type="Pfam" id="PF01593"/>
    </source>
</evidence>
<dbReference type="Gene3D" id="3.50.50.60">
    <property type="entry name" value="FAD/NAD(P)-binding domain"/>
    <property type="match status" value="1"/>
</dbReference>
<dbReference type="PANTHER" id="PTHR42923">
    <property type="entry name" value="PROTOPORPHYRINOGEN OXIDASE"/>
    <property type="match status" value="1"/>
</dbReference>
<reference evidence="4" key="1">
    <citation type="journal article" date="2019" name="Int. J. Syst. Evol. Microbiol.">
        <title>The Global Catalogue of Microorganisms (GCM) 10K type strain sequencing project: providing services to taxonomists for standard genome sequencing and annotation.</title>
        <authorList>
            <consortium name="The Broad Institute Genomics Platform"/>
            <consortium name="The Broad Institute Genome Sequencing Center for Infectious Disease"/>
            <person name="Wu L."/>
            <person name="Ma J."/>
        </authorList>
    </citation>
    <scope>NUCLEOTIDE SEQUENCE [LARGE SCALE GENOMIC DNA]</scope>
    <source>
        <strain evidence="4">JCM 14736</strain>
    </source>
</reference>
<evidence type="ECO:0000256" key="1">
    <source>
        <dbReference type="SAM" id="MobiDB-lite"/>
    </source>
</evidence>
<dbReference type="Gene3D" id="3.90.660.20">
    <property type="entry name" value="Protoporphyrinogen oxidase, mitochondrial, domain 2"/>
    <property type="match status" value="1"/>
</dbReference>
<dbReference type="InterPro" id="IPR036188">
    <property type="entry name" value="FAD/NAD-bd_sf"/>
</dbReference>
<dbReference type="InterPro" id="IPR002937">
    <property type="entry name" value="Amino_oxidase"/>
</dbReference>
<dbReference type="PRINTS" id="PR00419">
    <property type="entry name" value="ADXRDTASE"/>
</dbReference>
<dbReference type="Gene3D" id="1.10.3110.10">
    <property type="entry name" value="protoporphyrinogen ix oxidase, domain 3"/>
    <property type="match status" value="1"/>
</dbReference>
<accession>A0ABP4XJ53</accession>
<comment type="caution">
    <text evidence="3">The sequence shown here is derived from an EMBL/GenBank/DDBJ whole genome shotgun (WGS) entry which is preliminary data.</text>
</comment>
<evidence type="ECO:0000313" key="3">
    <source>
        <dbReference type="EMBL" id="GAA1781926.1"/>
    </source>
</evidence>
<sequence>MGADDEDQPLGRAARRAAAFPAAANRGAARRPRVAVVGGGFAGLVAARELALGGAEVTVLERDDRLGGKLRGERIAAWGGTDDGSDTDTGTDTGAGTDAVVADLGAEAYATRGDGVAVLLTELGMIDRIEAPRQLGSWAYDSGTAYALPPGLLGIPARPFSRAARRALGLGGALRAAIEPLLPRAVGRDERSLGGLVEARFGSRVLDRLVRPVARGVYSTDPESLPVARVAPGLASTLAKGRSLTRAVRAANARRTSAGGAVARVGGGMHRLPERLEDELRELGVAIRLGAEVVEVSGVDDGWDVHLAGETIRVDAVLLAVQLPGLVRDPGFDVEVVLLAIEDPRLDAAPRGTGLLVAGSDRGGPAAKALTHTSAKWRASAEGLGPGRHLVRLSYGSADWIPATRGLGDAAVRERAVADAAELLGVELRAGDVREMHRAVWTMPRAAAQDSGVAGAAAGTAGTVAGSTAPRVPVARTGEAASGTGLAQVIPHARAAARELLAGLSRSAERPPAPGGSPEPSTRSESQQRSHTP</sequence>
<keyword evidence="4" id="KW-1185">Reference proteome</keyword>
<dbReference type="InterPro" id="IPR050464">
    <property type="entry name" value="Zeta_carotene_desat/Oxidored"/>
</dbReference>
<dbReference type="PANTHER" id="PTHR42923:SF3">
    <property type="entry name" value="PROTOPORPHYRINOGEN OXIDASE"/>
    <property type="match status" value="1"/>
</dbReference>
<dbReference type="RefSeq" id="WP_344029751.1">
    <property type="nucleotide sequence ID" value="NZ_BAAAOB010000001.1"/>
</dbReference>